<evidence type="ECO:0000256" key="1">
    <source>
        <dbReference type="ARBA" id="ARBA00022737"/>
    </source>
</evidence>
<dbReference type="InterPro" id="IPR013857">
    <property type="entry name" value="NADH-UbQ_OxRdtase-assoc_prot30"/>
</dbReference>
<evidence type="ECO:0000313" key="4">
    <source>
        <dbReference type="EMBL" id="CAK9078551.1"/>
    </source>
</evidence>
<evidence type="ECO:0000259" key="3">
    <source>
        <dbReference type="PROSITE" id="PS50853"/>
    </source>
</evidence>
<evidence type="ECO:0000313" key="5">
    <source>
        <dbReference type="Proteomes" id="UP001642464"/>
    </source>
</evidence>
<dbReference type="PANTHER" id="PTHR13817:SF166">
    <property type="entry name" value="NEURONAL IGCAM-RELATED"/>
    <property type="match status" value="1"/>
</dbReference>
<feature type="compositionally biased region" description="Polar residues" evidence="2">
    <location>
        <begin position="551"/>
        <end position="569"/>
    </location>
</feature>
<accession>A0ABP0PR85</accession>
<dbReference type="InterPro" id="IPR050964">
    <property type="entry name" value="Striated_Muscle_Regulatory"/>
</dbReference>
<keyword evidence="1" id="KW-0677">Repeat</keyword>
<dbReference type="SMART" id="SM00060">
    <property type="entry name" value="FN3"/>
    <property type="match status" value="2"/>
</dbReference>
<dbReference type="InterPro" id="IPR036116">
    <property type="entry name" value="FN3_sf"/>
</dbReference>
<evidence type="ECO:0000256" key="2">
    <source>
        <dbReference type="SAM" id="MobiDB-lite"/>
    </source>
</evidence>
<reference evidence="4 5" key="1">
    <citation type="submission" date="2024-02" db="EMBL/GenBank/DDBJ databases">
        <authorList>
            <person name="Chen Y."/>
            <person name="Shah S."/>
            <person name="Dougan E. K."/>
            <person name="Thang M."/>
            <person name="Chan C."/>
        </authorList>
    </citation>
    <scope>NUCLEOTIDE SEQUENCE [LARGE SCALE GENOMIC DNA]</scope>
</reference>
<gene>
    <name evidence="4" type="ORF">SCF082_LOCUS37550</name>
</gene>
<dbReference type="Gene3D" id="2.60.40.10">
    <property type="entry name" value="Immunoglobulins"/>
    <property type="match status" value="2"/>
</dbReference>
<dbReference type="InterPro" id="IPR008979">
    <property type="entry name" value="Galactose-bd-like_sf"/>
</dbReference>
<dbReference type="InterPro" id="IPR013783">
    <property type="entry name" value="Ig-like_fold"/>
</dbReference>
<dbReference type="Pfam" id="PF08547">
    <property type="entry name" value="CIA30"/>
    <property type="match status" value="1"/>
</dbReference>
<feature type="compositionally biased region" description="Low complexity" evidence="2">
    <location>
        <begin position="523"/>
        <end position="535"/>
    </location>
</feature>
<dbReference type="InterPro" id="IPR003961">
    <property type="entry name" value="FN3_dom"/>
</dbReference>
<dbReference type="PROSITE" id="PS50853">
    <property type="entry name" value="FN3"/>
    <property type="match status" value="2"/>
</dbReference>
<protein>
    <submittedName>
        <fullName evidence="4">Chaperone protein DnaJ</fullName>
    </submittedName>
</protein>
<keyword evidence="5" id="KW-1185">Reference proteome</keyword>
<dbReference type="SUPFAM" id="SSF49265">
    <property type="entry name" value="Fibronectin type III"/>
    <property type="match status" value="2"/>
</dbReference>
<organism evidence="4 5">
    <name type="scientific">Durusdinium trenchii</name>
    <dbReference type="NCBI Taxonomy" id="1381693"/>
    <lineage>
        <taxon>Eukaryota</taxon>
        <taxon>Sar</taxon>
        <taxon>Alveolata</taxon>
        <taxon>Dinophyceae</taxon>
        <taxon>Suessiales</taxon>
        <taxon>Symbiodiniaceae</taxon>
        <taxon>Durusdinium</taxon>
    </lineage>
</organism>
<feature type="region of interest" description="Disordered" evidence="2">
    <location>
        <begin position="367"/>
        <end position="398"/>
    </location>
</feature>
<sequence>MPRWAEEDEVSKWRVKYRLNNEKAAEDPDSEWIELELRHFTRELPLSNLPPGVHHFRVAIETPDGWSDWSPPVECEPPPPQVPSKLASLLCEVLGVDAVKVRWSPPLDTATARAIVARDRRVRRGSESVQRTSAFLQQAVCERAPHQWTQMNDPVMGGQSSCNFTVADGVGVLLGQVADVPYLKAPGFIQAYVTDVSPFEIFPDITGCKSLSLEVKSMVDYKGYRFSFGSAHAPGGKFHAYGYKSNFDAGKVAEWNTVTLPIEGFTDFWDDATGEAIKTCQENKIYCPDATTLKDMRTMAFWAEGLKGQVHLQIKSVKATDCTNLTKLSGEPKSEILVEEATDFYVVTGLVSLTDAWADRCWSEWSEPSTKQTEPPVPKTLNQPTLRRSTHHSAAPRSADWSGEVVEITDVSPSLSQYVITGLRPGQVYIFQVRAVNRYGKGIWSEGSIPIRTTDGSIPAKIETLKASDIYQSFIRLKWAPVDENGYPITGYLLRYAHEEDMAEATEAGRPELRPLGGTIDFGTGESTTESTVSSEEVKGEAISSDHGSCHTASDTSGSVSVAPTSTMPTGKGKMERARAKLARRKKKDKKKSCKGQCVDTTTQCWLCQKKINEELIAGSQQSRAALEGVIERQLPRMNGVNLATAFHRFVRSGDRSHGHGDSGIFTTMLQHVQEQAEMEFQLGDGRMPSNCCTLIAWSCACYGQFDRESFVLLSRLAARDLSACQDYEVTNLLWAWSQLYKSQSPIISSLEGDLELFLDTLAAHVAVRGPLKPQLLISALTSLANLPGKSPSEGWLFSTVGKEVIKSWEQLTVQGRQQAAAAFKFTRLRDRQFFADLAVPLIRKCPGLAQMLGTKDPLQGEKWVKTTEVNLNQQPEVTT</sequence>
<feature type="domain" description="Fibronectin type-III" evidence="3">
    <location>
        <begin position="461"/>
        <end position="555"/>
    </location>
</feature>
<feature type="region of interest" description="Disordered" evidence="2">
    <location>
        <begin position="505"/>
        <end position="577"/>
    </location>
</feature>
<feature type="domain" description="Fibronectin type-III" evidence="3">
    <location>
        <begin position="346"/>
        <end position="456"/>
    </location>
</feature>
<name>A0ABP0PR85_9DINO</name>
<dbReference type="EMBL" id="CAXAMM010038446">
    <property type="protein sequence ID" value="CAK9078551.1"/>
    <property type="molecule type" value="Genomic_DNA"/>
</dbReference>
<dbReference type="Proteomes" id="UP001642464">
    <property type="component" value="Unassembled WGS sequence"/>
</dbReference>
<comment type="caution">
    <text evidence="4">The sequence shown here is derived from an EMBL/GenBank/DDBJ whole genome shotgun (WGS) entry which is preliminary data.</text>
</comment>
<dbReference type="PANTHER" id="PTHR13817">
    <property type="entry name" value="TITIN"/>
    <property type="match status" value="1"/>
</dbReference>
<proteinExistence type="predicted"/>
<dbReference type="SUPFAM" id="SSF49785">
    <property type="entry name" value="Galactose-binding domain-like"/>
    <property type="match status" value="1"/>
</dbReference>
<dbReference type="CDD" id="cd00063">
    <property type="entry name" value="FN3"/>
    <property type="match status" value="2"/>
</dbReference>